<protein>
    <submittedName>
        <fullName evidence="4">Acyl carrier protein, putative</fullName>
    </submittedName>
</protein>
<reference evidence="4 5" key="1">
    <citation type="submission" date="2013-05" db="EMBL/GenBank/DDBJ databases">
        <title>Complete genome sequence of the lipase-producing bacterium Photobacterium gaetbulicola Gung47.</title>
        <authorList>
            <person name="Kim Y.-O."/>
        </authorList>
    </citation>
    <scope>NUCLEOTIDE SEQUENCE [LARGE SCALE GENOMIC DNA]</scope>
    <source>
        <strain evidence="4 5">Gung47</strain>
    </source>
</reference>
<dbReference type="InterPro" id="IPR006162">
    <property type="entry name" value="Ppantetheine_attach_site"/>
</dbReference>
<keyword evidence="1" id="KW-0596">Phosphopantetheine</keyword>
<dbReference type="EMBL" id="CP005973">
    <property type="protein sequence ID" value="AJR06555.1"/>
    <property type="molecule type" value="Genomic_DNA"/>
</dbReference>
<dbReference type="InterPro" id="IPR009081">
    <property type="entry name" value="PP-bd_ACP"/>
</dbReference>
<accession>A0A0C5WU23</accession>
<dbReference type="PROSITE" id="PS00012">
    <property type="entry name" value="PHOSPHOPANTETHEINE"/>
    <property type="match status" value="1"/>
</dbReference>
<organism evidence="4 5">
    <name type="scientific">Photobacterium gaetbulicola Gung47</name>
    <dbReference type="NCBI Taxonomy" id="658445"/>
    <lineage>
        <taxon>Bacteria</taxon>
        <taxon>Pseudomonadati</taxon>
        <taxon>Pseudomonadota</taxon>
        <taxon>Gammaproteobacteria</taxon>
        <taxon>Vibrionales</taxon>
        <taxon>Vibrionaceae</taxon>
        <taxon>Photobacterium</taxon>
    </lineage>
</organism>
<feature type="domain" description="Carrier" evidence="3">
    <location>
        <begin position="3"/>
        <end position="85"/>
    </location>
</feature>
<evidence type="ECO:0000313" key="4">
    <source>
        <dbReference type="EMBL" id="AJR06555.1"/>
    </source>
</evidence>
<dbReference type="AlphaFoldDB" id="A0A0C5WU23"/>
<dbReference type="STRING" id="658445.H744_1c1533"/>
<dbReference type="SUPFAM" id="SSF47336">
    <property type="entry name" value="ACP-like"/>
    <property type="match status" value="1"/>
</dbReference>
<dbReference type="InterPro" id="IPR036736">
    <property type="entry name" value="ACP-like_sf"/>
</dbReference>
<gene>
    <name evidence="4" type="ORF">H744_1c1533</name>
</gene>
<keyword evidence="5" id="KW-1185">Reference proteome</keyword>
<name>A0A0C5WU23_9GAMM</name>
<dbReference type="PROSITE" id="PS50075">
    <property type="entry name" value="CARRIER"/>
    <property type="match status" value="1"/>
</dbReference>
<keyword evidence="2" id="KW-0597">Phosphoprotein</keyword>
<evidence type="ECO:0000313" key="5">
    <source>
        <dbReference type="Proteomes" id="UP000032303"/>
    </source>
</evidence>
<proteinExistence type="predicted"/>
<dbReference type="Pfam" id="PF00550">
    <property type="entry name" value="PP-binding"/>
    <property type="match status" value="1"/>
</dbReference>
<sequence>MDSVFKDKVIEIIAEVLELENDEVGLDDALVDDLGADSLDIVDLSFSLGKTFKIQMPQKSVIAHALEVADEDSVFVVNERLTAKGAELLQLSPFKYSAENVTEGVSLTEVYLSTSVSNWANVCFAIKESGLPGEDVIHHYVSTFCEQLKAVA</sequence>
<dbReference type="OrthoDB" id="9804551at2"/>
<dbReference type="Gene3D" id="1.10.1200.10">
    <property type="entry name" value="ACP-like"/>
    <property type="match status" value="1"/>
</dbReference>
<evidence type="ECO:0000256" key="2">
    <source>
        <dbReference type="ARBA" id="ARBA00022553"/>
    </source>
</evidence>
<evidence type="ECO:0000256" key="1">
    <source>
        <dbReference type="ARBA" id="ARBA00022450"/>
    </source>
</evidence>
<dbReference type="Proteomes" id="UP000032303">
    <property type="component" value="Chromosome 1"/>
</dbReference>
<dbReference type="HOGENOM" id="CLU_1703561_0_0_6"/>
<dbReference type="PATRIC" id="fig|658445.3.peg.1662"/>
<evidence type="ECO:0000259" key="3">
    <source>
        <dbReference type="PROSITE" id="PS50075"/>
    </source>
</evidence>
<dbReference type="KEGG" id="pgb:H744_1c1533"/>